<evidence type="ECO:0000256" key="3">
    <source>
        <dbReference type="PROSITE-ProRule" id="PRU00708"/>
    </source>
</evidence>
<dbReference type="Proteomes" id="UP000233837">
    <property type="component" value="Unassembled WGS sequence"/>
</dbReference>
<feature type="repeat" description="PPR" evidence="3">
    <location>
        <begin position="204"/>
        <end position="238"/>
    </location>
</feature>
<gene>
    <name evidence="4" type="ORF">MA16_Dca011033</name>
</gene>
<dbReference type="NCBIfam" id="TIGR00756">
    <property type="entry name" value="PPR"/>
    <property type="match status" value="2"/>
</dbReference>
<accession>A0A2I0WCG8</accession>
<keyword evidence="2" id="KW-0677">Repeat</keyword>
<reference evidence="4 5" key="1">
    <citation type="journal article" date="2016" name="Sci. Rep.">
        <title>The Dendrobium catenatum Lindl. genome sequence provides insights into polysaccharide synthase, floral development and adaptive evolution.</title>
        <authorList>
            <person name="Zhang G.Q."/>
            <person name="Xu Q."/>
            <person name="Bian C."/>
            <person name="Tsai W.C."/>
            <person name="Yeh C.M."/>
            <person name="Liu K.W."/>
            <person name="Yoshida K."/>
            <person name="Zhang L.S."/>
            <person name="Chang S.B."/>
            <person name="Chen F."/>
            <person name="Shi Y."/>
            <person name="Su Y.Y."/>
            <person name="Zhang Y.Q."/>
            <person name="Chen L.J."/>
            <person name="Yin Y."/>
            <person name="Lin M."/>
            <person name="Huang H."/>
            <person name="Deng H."/>
            <person name="Wang Z.W."/>
            <person name="Zhu S.L."/>
            <person name="Zhao X."/>
            <person name="Deng C."/>
            <person name="Niu S.C."/>
            <person name="Huang J."/>
            <person name="Wang M."/>
            <person name="Liu G.H."/>
            <person name="Yang H.J."/>
            <person name="Xiao X.J."/>
            <person name="Hsiao Y.Y."/>
            <person name="Wu W.L."/>
            <person name="Chen Y.Y."/>
            <person name="Mitsuda N."/>
            <person name="Ohme-Takagi M."/>
            <person name="Luo Y.B."/>
            <person name="Van de Peer Y."/>
            <person name="Liu Z.J."/>
        </authorList>
    </citation>
    <scope>NUCLEOTIDE SEQUENCE [LARGE SCALE GENOMIC DNA]</scope>
    <source>
        <tissue evidence="4">The whole plant</tissue>
    </source>
</reference>
<sequence length="434" mass="48819">MPHALCSLFSRQHFPSQGSCPVLLSKAIAMRSSYNFFLRRRLSTAAALDIPPPPSVLHNLPSPSKALARLKSALLTESNPEKIFDLFQSSTHLPRFYSHRPLYDISINRLYRYRRVDLVERLLESQKADPAAPKSEGFFIRIMSLYSNASMLDHVFRTFEQIPGTERTEKSFCALLTAFLKHRHCDRVRDLFERVPGESGIVPGVAAHNILLSSLCVAGEMDDARKVLDEMPKKGLEPDVISYNAILSGYLNKGDKVGFDDALKEINCKGIAPNVVTYNLRILNFCKRLESFKAEELLEVMISKGIRPYLSTFNTIIDGFCKEGNLYSATRVFKRMKSMKIAKGEKGFLPNADTYVVLIRGLVDTEDFASAEEICRECLIRKYVPPFESLKALINQLVKDSKVTAAKDLVDNMRKVVKGSAVASWSKLEAELPL</sequence>
<dbReference type="OrthoDB" id="185373at2759"/>
<keyword evidence="5" id="KW-1185">Reference proteome</keyword>
<name>A0A2I0WCG8_9ASPA</name>
<dbReference type="PANTHER" id="PTHR47939:SF11">
    <property type="entry name" value="TETRATRICOPEPTIDE-LIKE HELICAL DOMAIN SUPERFAMILY"/>
    <property type="match status" value="1"/>
</dbReference>
<organism evidence="4 5">
    <name type="scientific">Dendrobium catenatum</name>
    <dbReference type="NCBI Taxonomy" id="906689"/>
    <lineage>
        <taxon>Eukaryota</taxon>
        <taxon>Viridiplantae</taxon>
        <taxon>Streptophyta</taxon>
        <taxon>Embryophyta</taxon>
        <taxon>Tracheophyta</taxon>
        <taxon>Spermatophyta</taxon>
        <taxon>Magnoliopsida</taxon>
        <taxon>Liliopsida</taxon>
        <taxon>Asparagales</taxon>
        <taxon>Orchidaceae</taxon>
        <taxon>Epidendroideae</taxon>
        <taxon>Malaxideae</taxon>
        <taxon>Dendrobiinae</taxon>
        <taxon>Dendrobium</taxon>
    </lineage>
</organism>
<dbReference type="Pfam" id="PF12854">
    <property type="entry name" value="PPR_1"/>
    <property type="match status" value="1"/>
</dbReference>
<dbReference type="PROSITE" id="PS51375">
    <property type="entry name" value="PPR"/>
    <property type="match status" value="3"/>
</dbReference>
<proteinExistence type="inferred from homology"/>
<feature type="repeat" description="PPR" evidence="3">
    <location>
        <begin position="274"/>
        <end position="308"/>
    </location>
</feature>
<feature type="repeat" description="PPR" evidence="3">
    <location>
        <begin position="309"/>
        <end position="343"/>
    </location>
</feature>
<dbReference type="InterPro" id="IPR011990">
    <property type="entry name" value="TPR-like_helical_dom_sf"/>
</dbReference>
<dbReference type="AlphaFoldDB" id="A0A2I0WCG8"/>
<evidence type="ECO:0000256" key="1">
    <source>
        <dbReference type="ARBA" id="ARBA00007626"/>
    </source>
</evidence>
<comment type="similarity">
    <text evidence="1">Belongs to the PPR family. P subfamily.</text>
</comment>
<dbReference type="InterPro" id="IPR002885">
    <property type="entry name" value="PPR_rpt"/>
</dbReference>
<protein>
    <submittedName>
        <fullName evidence="4">Pentatricopeptide repeat-containing protein</fullName>
    </submittedName>
</protein>
<dbReference type="InterPro" id="IPR050667">
    <property type="entry name" value="PPR-containing_protein"/>
</dbReference>
<dbReference type="EMBL" id="KZ502753">
    <property type="protein sequence ID" value="PKU73343.1"/>
    <property type="molecule type" value="Genomic_DNA"/>
</dbReference>
<evidence type="ECO:0000256" key="2">
    <source>
        <dbReference type="ARBA" id="ARBA00022737"/>
    </source>
</evidence>
<dbReference type="Pfam" id="PF13041">
    <property type="entry name" value="PPR_2"/>
    <property type="match status" value="1"/>
</dbReference>
<evidence type="ECO:0000313" key="5">
    <source>
        <dbReference type="Proteomes" id="UP000233837"/>
    </source>
</evidence>
<dbReference type="PANTHER" id="PTHR47939">
    <property type="entry name" value="MEMBRANE-ASSOCIATED SALT-INDUCIBLE PROTEIN-LIKE"/>
    <property type="match status" value="1"/>
</dbReference>
<evidence type="ECO:0000313" key="4">
    <source>
        <dbReference type="EMBL" id="PKU73343.1"/>
    </source>
</evidence>
<dbReference type="Gene3D" id="1.25.40.10">
    <property type="entry name" value="Tetratricopeptide repeat domain"/>
    <property type="match status" value="2"/>
</dbReference>
<reference evidence="4 5" key="2">
    <citation type="journal article" date="2017" name="Nature">
        <title>The Apostasia genome and the evolution of orchids.</title>
        <authorList>
            <person name="Zhang G.Q."/>
            <person name="Liu K.W."/>
            <person name="Li Z."/>
            <person name="Lohaus R."/>
            <person name="Hsiao Y.Y."/>
            <person name="Niu S.C."/>
            <person name="Wang J.Y."/>
            <person name="Lin Y.C."/>
            <person name="Xu Q."/>
            <person name="Chen L.J."/>
            <person name="Yoshida K."/>
            <person name="Fujiwara S."/>
            <person name="Wang Z.W."/>
            <person name="Zhang Y.Q."/>
            <person name="Mitsuda N."/>
            <person name="Wang M."/>
            <person name="Liu G.H."/>
            <person name="Pecoraro L."/>
            <person name="Huang H.X."/>
            <person name="Xiao X.J."/>
            <person name="Lin M."/>
            <person name="Wu X.Y."/>
            <person name="Wu W.L."/>
            <person name="Chen Y.Y."/>
            <person name="Chang S.B."/>
            <person name="Sakamoto S."/>
            <person name="Ohme-Takagi M."/>
            <person name="Yagi M."/>
            <person name="Zeng S.J."/>
            <person name="Shen C.Y."/>
            <person name="Yeh C.M."/>
            <person name="Luo Y.B."/>
            <person name="Tsai W.C."/>
            <person name="Van de Peer Y."/>
            <person name="Liu Z.J."/>
        </authorList>
    </citation>
    <scope>NUCLEOTIDE SEQUENCE [LARGE SCALE GENOMIC DNA]</scope>
    <source>
        <tissue evidence="4">The whole plant</tissue>
    </source>
</reference>